<dbReference type="Pfam" id="PF00589">
    <property type="entry name" value="Phage_integrase"/>
    <property type="match status" value="1"/>
</dbReference>
<accession>A5INK7</accession>
<name>A5INK7_THEP1</name>
<dbReference type="InterPro" id="IPR044068">
    <property type="entry name" value="CB"/>
</dbReference>
<dbReference type="STRING" id="390874.Tpet_1780"/>
<evidence type="ECO:0000256" key="3">
    <source>
        <dbReference type="ARBA" id="ARBA00023172"/>
    </source>
</evidence>
<keyword evidence="2 4" id="KW-0238">DNA-binding</keyword>
<dbReference type="InterPro" id="IPR013762">
    <property type="entry name" value="Integrase-like_cat_sf"/>
</dbReference>
<evidence type="ECO:0000256" key="2">
    <source>
        <dbReference type="ARBA" id="ARBA00023125"/>
    </source>
</evidence>
<dbReference type="eggNOG" id="COG0582">
    <property type="taxonomic scope" value="Bacteria"/>
</dbReference>
<dbReference type="InterPro" id="IPR050090">
    <property type="entry name" value="Tyrosine_recombinase_XerCD"/>
</dbReference>
<gene>
    <name evidence="7" type="ordered locus">Tpet_1780</name>
</gene>
<dbReference type="EMBL" id="CP000702">
    <property type="protein sequence ID" value="ABQ47780.1"/>
    <property type="molecule type" value="Genomic_DNA"/>
</dbReference>
<dbReference type="Gene3D" id="1.10.150.130">
    <property type="match status" value="1"/>
</dbReference>
<organism evidence="7 8">
    <name type="scientific">Thermotoga petrophila (strain ATCC BAA-488 / DSM 13995 / JCM 10881 / RKU-1)</name>
    <dbReference type="NCBI Taxonomy" id="390874"/>
    <lineage>
        <taxon>Bacteria</taxon>
        <taxon>Thermotogati</taxon>
        <taxon>Thermotogota</taxon>
        <taxon>Thermotogae</taxon>
        <taxon>Thermotogales</taxon>
        <taxon>Thermotogaceae</taxon>
        <taxon>Thermotoga</taxon>
    </lineage>
</organism>
<feature type="domain" description="Tyr recombinase" evidence="5">
    <location>
        <begin position="95"/>
        <end position="255"/>
    </location>
</feature>
<dbReference type="InterPro" id="IPR002104">
    <property type="entry name" value="Integrase_catalytic"/>
</dbReference>
<reference evidence="8" key="1">
    <citation type="submission" date="2007-05" db="EMBL/GenBank/DDBJ databases">
        <title>Complete sequence of Thermotoga petrophila RKU-1.</title>
        <authorList>
            <consortium name="US DOE Joint Genome Institute"/>
            <person name="Copeland A."/>
            <person name="Lucas S."/>
            <person name="Lapidus A."/>
            <person name="Barry K."/>
            <person name="Glavina del Rio T."/>
            <person name="Dalin E."/>
            <person name="Tice H."/>
            <person name="Pitluck S."/>
            <person name="Sims D."/>
            <person name="Brettin T."/>
            <person name="Bruce D."/>
            <person name="Detter J.C."/>
            <person name="Han C."/>
            <person name="Tapia R."/>
            <person name="Schmutz J."/>
            <person name="Larimer F."/>
            <person name="Land M."/>
            <person name="Hauser L."/>
            <person name="Kyrpides N."/>
            <person name="Mikhailova N."/>
            <person name="Nelson K."/>
            <person name="Gogarten J.P."/>
            <person name="Noll K."/>
            <person name="Richardson P."/>
        </authorList>
    </citation>
    <scope>NUCLEOTIDE SEQUENCE [LARGE SCALE GENOMIC DNA]</scope>
    <source>
        <strain evidence="8">ATCC BAA-488 / DSM 13995 / JCM 10881 / RKU-1</strain>
    </source>
</reference>
<keyword evidence="3" id="KW-0233">DNA recombination</keyword>
<evidence type="ECO:0000313" key="8">
    <source>
        <dbReference type="Proteomes" id="UP000006558"/>
    </source>
</evidence>
<dbReference type="PANTHER" id="PTHR30349:SF64">
    <property type="entry name" value="PROPHAGE INTEGRASE INTD-RELATED"/>
    <property type="match status" value="1"/>
</dbReference>
<dbReference type="Gene3D" id="1.10.443.10">
    <property type="entry name" value="Intergrase catalytic core"/>
    <property type="match status" value="2"/>
</dbReference>
<dbReference type="KEGG" id="tpt:Tpet_1780"/>
<dbReference type="GO" id="GO:0015074">
    <property type="term" value="P:DNA integration"/>
    <property type="evidence" value="ECO:0007669"/>
    <property type="project" value="InterPro"/>
</dbReference>
<dbReference type="GO" id="GO:0006310">
    <property type="term" value="P:DNA recombination"/>
    <property type="evidence" value="ECO:0007669"/>
    <property type="project" value="UniProtKB-KW"/>
</dbReference>
<dbReference type="InterPro" id="IPR011010">
    <property type="entry name" value="DNA_brk_join_enz"/>
</dbReference>
<protein>
    <submittedName>
        <fullName evidence="7">Phage integrase family protein</fullName>
    </submittedName>
</protein>
<dbReference type="HOGENOM" id="CLU_027562_9_6_0"/>
<dbReference type="GO" id="GO:0003677">
    <property type="term" value="F:DNA binding"/>
    <property type="evidence" value="ECO:0007669"/>
    <property type="project" value="UniProtKB-UniRule"/>
</dbReference>
<dbReference type="PROSITE" id="PS51900">
    <property type="entry name" value="CB"/>
    <property type="match status" value="1"/>
</dbReference>
<dbReference type="PROSITE" id="PS51898">
    <property type="entry name" value="TYR_RECOMBINASE"/>
    <property type="match status" value="1"/>
</dbReference>
<evidence type="ECO:0000259" key="5">
    <source>
        <dbReference type="PROSITE" id="PS51898"/>
    </source>
</evidence>
<feature type="domain" description="Core-binding (CB)" evidence="6">
    <location>
        <begin position="1"/>
        <end position="73"/>
    </location>
</feature>
<reference evidence="7 8" key="2">
    <citation type="journal article" date="2009" name="Proc. Natl. Acad. Sci. U.S.A.">
        <title>On the chimeric nature, thermophilic origin, and phylogenetic placement of the Thermotogales.</title>
        <authorList>
            <person name="Zhaxybayeva O."/>
            <person name="Swithers K.S."/>
            <person name="Lapierre P."/>
            <person name="Fournier G.P."/>
            <person name="Bickhart D.M."/>
            <person name="DeBoy R.T."/>
            <person name="Nelson K.E."/>
            <person name="Nesbo C.L."/>
            <person name="Doolittle W.F."/>
            <person name="Gogarten J.P."/>
            <person name="Noll K.M."/>
        </authorList>
    </citation>
    <scope>NUCLEOTIDE SEQUENCE [LARGE SCALE GENOMIC DNA]</scope>
    <source>
        <strain evidence="8">ATCC BAA-488 / DSM 13995 / JCM 10881 / RKU-1</strain>
    </source>
</reference>
<evidence type="ECO:0000313" key="7">
    <source>
        <dbReference type="EMBL" id="ABQ47780.1"/>
    </source>
</evidence>
<dbReference type="AlphaFoldDB" id="A5INK7"/>
<evidence type="ECO:0000256" key="1">
    <source>
        <dbReference type="ARBA" id="ARBA00008857"/>
    </source>
</evidence>
<comment type="similarity">
    <text evidence="1">Belongs to the 'phage' integrase family.</text>
</comment>
<evidence type="ECO:0000259" key="6">
    <source>
        <dbReference type="PROSITE" id="PS51900"/>
    </source>
</evidence>
<evidence type="ECO:0000256" key="4">
    <source>
        <dbReference type="PROSITE-ProRule" id="PRU01248"/>
    </source>
</evidence>
<sequence length="256" mass="29707">MISVEEYLEYLRVVKKRSERTLYQYRSILKEFAEYEPVTLDSWREYLHRISSNAPTTQRNKLVVVKNYLNWKADRGILNVKDRFWNEAEPPRYAVLPKAVELEEIKRIIEACDHRMYKAIFKVLANTGMRVSELVGLSIQDISLNDTARIRIKGKGNKERIINVSRDLVEELVRSGFFEKKPSVRSIQRAVKRYARKAGIRKKVTPHIFRHSFAVALIERGIPLNKIQALLGHANISTTSIYLKIASEGVEVPKII</sequence>
<dbReference type="InterPro" id="IPR010998">
    <property type="entry name" value="Integrase_recombinase_N"/>
</dbReference>
<proteinExistence type="inferred from homology"/>
<dbReference type="Proteomes" id="UP000006558">
    <property type="component" value="Chromosome"/>
</dbReference>
<dbReference type="SUPFAM" id="SSF56349">
    <property type="entry name" value="DNA breaking-rejoining enzymes"/>
    <property type="match status" value="1"/>
</dbReference>
<dbReference type="PANTHER" id="PTHR30349">
    <property type="entry name" value="PHAGE INTEGRASE-RELATED"/>
    <property type="match status" value="1"/>
</dbReference>